<dbReference type="PhylomeDB" id="Q6N8E9"/>
<dbReference type="PANTHER" id="PTHR30055:SF223">
    <property type="entry name" value="HTH-TYPE TRANSCRIPTIONAL REGULATOR UIDR"/>
    <property type="match status" value="1"/>
</dbReference>
<dbReference type="PRINTS" id="PR00455">
    <property type="entry name" value="HTHTETR"/>
</dbReference>
<dbReference type="Pfam" id="PF00440">
    <property type="entry name" value="TetR_N"/>
    <property type="match status" value="1"/>
</dbReference>
<dbReference type="HOGENOM" id="CLU_069356_27_2_5"/>
<dbReference type="PANTHER" id="PTHR30055">
    <property type="entry name" value="HTH-TYPE TRANSCRIPTIONAL REGULATOR RUTR"/>
    <property type="match status" value="1"/>
</dbReference>
<feature type="DNA-binding region" description="H-T-H motif" evidence="2">
    <location>
        <begin position="58"/>
        <end position="77"/>
    </location>
</feature>
<dbReference type="EMBL" id="BX572599">
    <property type="protein sequence ID" value="CAE27395.1"/>
    <property type="molecule type" value="Genomic_DNA"/>
</dbReference>
<evidence type="ECO:0000259" key="4">
    <source>
        <dbReference type="PROSITE" id="PS50977"/>
    </source>
</evidence>
<proteinExistence type="predicted"/>
<dbReference type="GO" id="GO:0000976">
    <property type="term" value="F:transcription cis-regulatory region binding"/>
    <property type="evidence" value="ECO:0007669"/>
    <property type="project" value="TreeGrafter"/>
</dbReference>
<feature type="compositionally biased region" description="Polar residues" evidence="3">
    <location>
        <begin position="8"/>
        <end position="18"/>
    </location>
</feature>
<dbReference type="SUPFAM" id="SSF46689">
    <property type="entry name" value="Homeodomain-like"/>
    <property type="match status" value="1"/>
</dbReference>
<dbReference type="InterPro" id="IPR001647">
    <property type="entry name" value="HTH_TetR"/>
</dbReference>
<dbReference type="STRING" id="258594.RPA1954"/>
<dbReference type="PROSITE" id="PS50977">
    <property type="entry name" value="HTH_TETR_2"/>
    <property type="match status" value="1"/>
</dbReference>
<dbReference type="AlphaFoldDB" id="Q6N8E9"/>
<evidence type="ECO:0000313" key="6">
    <source>
        <dbReference type="EMBL" id="WCL92104.1"/>
    </source>
</evidence>
<evidence type="ECO:0000256" key="1">
    <source>
        <dbReference type="ARBA" id="ARBA00023125"/>
    </source>
</evidence>
<sequence length="228" mass="25460">MPKPKQTPAKTLTSNAAQRSKRVTRARGPSPDKTAHTKASIVRAALAEFLDKGFADSTIAGVAQRAGVAKGTPYRYFATKEALFAGVVQQELVGALGEILEERRGRDESVQAFLRRTLLIALGEIERKGRAAIARLVIVEGVRFPALVEIYRREMFDPVLDQIKRLAPVARRRGELPDDRLIRHPHLLIAPVWMGILNNQLIDREHPIDIARLFEAQLELMFSGEAQR</sequence>
<evidence type="ECO:0000313" key="5">
    <source>
        <dbReference type="EMBL" id="CAE27395.1"/>
    </source>
</evidence>
<dbReference type="InterPro" id="IPR050109">
    <property type="entry name" value="HTH-type_TetR-like_transc_reg"/>
</dbReference>
<reference evidence="6" key="3">
    <citation type="submission" date="2022-12" db="EMBL/GenBank/DDBJ databases">
        <title>Complete genome sequence of Rhodopseudomonas palustris CGA0092 and corrections to the R. palustris CGA009 genome sequence.</title>
        <authorList>
            <person name="Mazny B.R."/>
            <person name="Sheff O.F."/>
            <person name="LaSarre B."/>
            <person name="McKinlay A."/>
            <person name="McKinlay J.B."/>
        </authorList>
    </citation>
    <scope>NUCLEOTIDE SEQUENCE</scope>
    <source>
        <strain evidence="6">CGA009</strain>
    </source>
</reference>
<dbReference type="SUPFAM" id="SSF48498">
    <property type="entry name" value="Tetracyclin repressor-like, C-terminal domain"/>
    <property type="match status" value="1"/>
</dbReference>
<dbReference type="GO" id="GO:0003700">
    <property type="term" value="F:DNA-binding transcription factor activity"/>
    <property type="evidence" value="ECO:0007669"/>
    <property type="project" value="TreeGrafter"/>
</dbReference>
<organism evidence="5">
    <name type="scientific">Rhodopseudomonas palustris (strain ATCC BAA-98 / CGA009)</name>
    <dbReference type="NCBI Taxonomy" id="258594"/>
    <lineage>
        <taxon>Bacteria</taxon>
        <taxon>Pseudomonadati</taxon>
        <taxon>Pseudomonadota</taxon>
        <taxon>Alphaproteobacteria</taxon>
        <taxon>Hyphomicrobiales</taxon>
        <taxon>Nitrobacteraceae</taxon>
        <taxon>Rhodopseudomonas</taxon>
    </lineage>
</organism>
<feature type="region of interest" description="Disordered" evidence="3">
    <location>
        <begin position="1"/>
        <end position="37"/>
    </location>
</feature>
<evidence type="ECO:0000313" key="7">
    <source>
        <dbReference type="Proteomes" id="UP000001426"/>
    </source>
</evidence>
<gene>
    <name evidence="5" type="ordered locus">RPA1954</name>
    <name evidence="6" type="ORF">TX73_010075</name>
</gene>
<dbReference type="Proteomes" id="UP000001426">
    <property type="component" value="Chromosome"/>
</dbReference>
<reference evidence="6" key="1">
    <citation type="submission" date="2003-07" db="EMBL/GenBank/DDBJ databases">
        <authorList>
            <consortium name="Rhodopseudomonas genome consortium"/>
            <person name="Larimer F."/>
            <person name="Harwood C."/>
        </authorList>
    </citation>
    <scope>NUCLEOTIDE SEQUENCE</scope>
    <source>
        <strain evidence="6">CGA009</strain>
    </source>
</reference>
<name>Q6N8E9_RHOPA</name>
<accession>Q6N8E9</accession>
<reference evidence="5 7" key="2">
    <citation type="journal article" date="2004" name="Nat. Biotechnol.">
        <title>Complete genome sequence of the metabolically versatile photosynthetic bacterium Rhodopseudomonas palustris.</title>
        <authorList>
            <person name="Larimer F.W."/>
            <person name="Chain P."/>
            <person name="Hauser L."/>
            <person name="Lamerdin J."/>
            <person name="Malfatti S."/>
            <person name="Do L."/>
            <person name="Land M.L."/>
            <person name="Pelletier D.A."/>
            <person name="Beatty J.T."/>
            <person name="Lang A.S."/>
            <person name="Tabita F.R."/>
            <person name="Gibson J.L."/>
            <person name="Hanson T.E."/>
            <person name="Bobst C."/>
            <person name="Torres J.L."/>
            <person name="Peres C."/>
            <person name="Harrison F.H."/>
            <person name="Gibson J."/>
            <person name="Harwood C.S."/>
        </authorList>
    </citation>
    <scope>NUCLEOTIDE SEQUENCE [LARGE SCALE GENOMIC DNA]</scope>
    <source>
        <strain evidence="7">ATCC BAA-98 / CGA009</strain>
        <strain evidence="5">CGA009</strain>
    </source>
</reference>
<dbReference type="KEGG" id="rpa:TX73_010075"/>
<dbReference type="EMBL" id="CP116810">
    <property type="protein sequence ID" value="WCL92104.1"/>
    <property type="molecule type" value="Genomic_DNA"/>
</dbReference>
<evidence type="ECO:0000256" key="2">
    <source>
        <dbReference type="PROSITE-ProRule" id="PRU00335"/>
    </source>
</evidence>
<dbReference type="eggNOG" id="COG1309">
    <property type="taxonomic scope" value="Bacteria"/>
</dbReference>
<keyword evidence="1 2" id="KW-0238">DNA-binding</keyword>
<dbReference type="InterPro" id="IPR036271">
    <property type="entry name" value="Tet_transcr_reg_TetR-rel_C_sf"/>
</dbReference>
<dbReference type="Gene3D" id="1.10.357.10">
    <property type="entry name" value="Tetracycline Repressor, domain 2"/>
    <property type="match status" value="1"/>
</dbReference>
<dbReference type="RefSeq" id="WP_011157509.1">
    <property type="nucleotide sequence ID" value="NZ_CP116810.1"/>
</dbReference>
<evidence type="ECO:0000256" key="3">
    <source>
        <dbReference type="SAM" id="MobiDB-lite"/>
    </source>
</evidence>
<dbReference type="InterPro" id="IPR009057">
    <property type="entry name" value="Homeodomain-like_sf"/>
</dbReference>
<dbReference type="GeneID" id="66892998"/>
<keyword evidence="7" id="KW-1185">Reference proteome</keyword>
<protein>
    <submittedName>
        <fullName evidence="5">Probable transcriptional regulator, TetR family</fullName>
    </submittedName>
    <submittedName>
        <fullName evidence="6">TetR/AcrR family transcriptional regulator</fullName>
    </submittedName>
</protein>
<feature type="domain" description="HTH tetR-type" evidence="4">
    <location>
        <begin position="35"/>
        <end position="95"/>
    </location>
</feature>